<evidence type="ECO:0000259" key="10">
    <source>
        <dbReference type="SMART" id="SM00656"/>
    </source>
</evidence>
<protein>
    <recommendedName>
        <fullName evidence="4 9">Pectate lyase</fullName>
        <ecNumber evidence="4 9">4.2.2.2</ecNumber>
    </recommendedName>
</protein>
<dbReference type="FunFam" id="2.160.20.10:FF:000009">
    <property type="entry name" value="Pectate lyase"/>
    <property type="match status" value="1"/>
</dbReference>
<feature type="chain" id="PRO_5029939001" description="Pectate lyase" evidence="9">
    <location>
        <begin position="33"/>
        <end position="463"/>
    </location>
</feature>
<comment type="pathway">
    <text evidence="2 9">Glycan metabolism; pectin degradation; 2-dehydro-3-deoxy-D-gluconate from pectin: step 2/5.</text>
</comment>
<keyword evidence="6 9" id="KW-0732">Signal</keyword>
<keyword evidence="8 9" id="KW-0456">Lyase</keyword>
<evidence type="ECO:0000256" key="5">
    <source>
        <dbReference type="ARBA" id="ARBA00022723"/>
    </source>
</evidence>
<dbReference type="EnsemblPlants" id="Kaladp0068s0017.1.v1.1">
    <property type="protein sequence ID" value="Kaladp0068s0017.1.v1.1"/>
    <property type="gene ID" value="Kaladp0068s0017.v1.1"/>
</dbReference>
<dbReference type="GO" id="GO:0046872">
    <property type="term" value="F:metal ion binding"/>
    <property type="evidence" value="ECO:0007669"/>
    <property type="project" value="UniProtKB-KW"/>
</dbReference>
<evidence type="ECO:0000313" key="12">
    <source>
        <dbReference type="Proteomes" id="UP000594263"/>
    </source>
</evidence>
<dbReference type="SUPFAM" id="SSF51126">
    <property type="entry name" value="Pectin lyase-like"/>
    <property type="match status" value="1"/>
</dbReference>
<proteinExistence type="inferred from homology"/>
<keyword evidence="7 9" id="KW-0106">Calcium</keyword>
<dbReference type="SMART" id="SM00656">
    <property type="entry name" value="Amb_all"/>
    <property type="match status" value="1"/>
</dbReference>
<evidence type="ECO:0000256" key="7">
    <source>
        <dbReference type="ARBA" id="ARBA00022837"/>
    </source>
</evidence>
<dbReference type="PANTHER" id="PTHR31683:SF208">
    <property type="entry name" value="PECTATE LYASE"/>
    <property type="match status" value="1"/>
</dbReference>
<dbReference type="Gene3D" id="2.160.20.10">
    <property type="entry name" value="Single-stranded right-handed beta-helix, Pectin lyase-like"/>
    <property type="match status" value="1"/>
</dbReference>
<comment type="similarity">
    <text evidence="3 9">Belongs to the polysaccharide lyase 1 family.</text>
</comment>
<evidence type="ECO:0000256" key="2">
    <source>
        <dbReference type="ARBA" id="ARBA00005220"/>
    </source>
</evidence>
<evidence type="ECO:0000256" key="9">
    <source>
        <dbReference type="RuleBase" id="RU361123"/>
    </source>
</evidence>
<dbReference type="PRINTS" id="PR00807">
    <property type="entry name" value="AMBALLERGEN"/>
</dbReference>
<comment type="catalytic activity">
    <reaction evidence="1 9">
        <text>Eliminative cleavage of (1-&gt;4)-alpha-D-galacturonan to give oligosaccharides with 4-deoxy-alpha-D-galact-4-enuronosyl groups at their non-reducing ends.</text>
        <dbReference type="EC" id="4.2.2.2"/>
    </reaction>
</comment>
<dbReference type="EC" id="4.2.2.2" evidence="4 9"/>
<dbReference type="OMA" id="QWINEHS"/>
<reference evidence="11" key="1">
    <citation type="submission" date="2021-01" db="UniProtKB">
        <authorList>
            <consortium name="EnsemblPlants"/>
        </authorList>
    </citation>
    <scope>IDENTIFICATION</scope>
</reference>
<keyword evidence="5 9" id="KW-0479">Metal-binding</keyword>
<feature type="signal peptide" evidence="9">
    <location>
        <begin position="1"/>
        <end position="32"/>
    </location>
</feature>
<feature type="domain" description="Pectate lyase" evidence="10">
    <location>
        <begin position="190"/>
        <end position="387"/>
    </location>
</feature>
<organism evidence="11 12">
    <name type="scientific">Kalanchoe fedtschenkoi</name>
    <name type="common">Lavender scallops</name>
    <name type="synonym">South American air plant</name>
    <dbReference type="NCBI Taxonomy" id="63787"/>
    <lineage>
        <taxon>Eukaryota</taxon>
        <taxon>Viridiplantae</taxon>
        <taxon>Streptophyta</taxon>
        <taxon>Embryophyta</taxon>
        <taxon>Tracheophyta</taxon>
        <taxon>Spermatophyta</taxon>
        <taxon>Magnoliopsida</taxon>
        <taxon>eudicotyledons</taxon>
        <taxon>Gunneridae</taxon>
        <taxon>Pentapetalae</taxon>
        <taxon>Saxifragales</taxon>
        <taxon>Crassulaceae</taxon>
        <taxon>Kalanchoe</taxon>
    </lineage>
</organism>
<evidence type="ECO:0000256" key="4">
    <source>
        <dbReference type="ARBA" id="ARBA00012272"/>
    </source>
</evidence>
<comment type="cofactor">
    <cofactor evidence="9">
        <name>Ca(2+)</name>
        <dbReference type="ChEBI" id="CHEBI:29108"/>
    </cofactor>
    <text evidence="9">Binds 1 Ca(2+) ion. Required for its activity.</text>
</comment>
<evidence type="ECO:0000256" key="6">
    <source>
        <dbReference type="ARBA" id="ARBA00022729"/>
    </source>
</evidence>
<dbReference type="Gramene" id="Kaladp0068s0017.1.v1.1">
    <property type="protein sequence ID" value="Kaladp0068s0017.1.v1.1"/>
    <property type="gene ID" value="Kaladp0068s0017.v1.1"/>
</dbReference>
<dbReference type="GO" id="GO:0045490">
    <property type="term" value="P:pectin catabolic process"/>
    <property type="evidence" value="ECO:0007669"/>
    <property type="project" value="UniProtKB-UniPathway"/>
</dbReference>
<dbReference type="Pfam" id="PF00544">
    <property type="entry name" value="Pectate_lyase_4"/>
    <property type="match status" value="1"/>
</dbReference>
<dbReference type="InterPro" id="IPR012334">
    <property type="entry name" value="Pectin_lyas_fold"/>
</dbReference>
<dbReference type="InterPro" id="IPR002022">
    <property type="entry name" value="Pec_lyase"/>
</dbReference>
<evidence type="ECO:0000313" key="11">
    <source>
        <dbReference type="EnsemblPlants" id="Kaladp0068s0017.1.v1.1"/>
    </source>
</evidence>
<evidence type="ECO:0000256" key="8">
    <source>
        <dbReference type="ARBA" id="ARBA00023239"/>
    </source>
</evidence>
<name>A0A7N0UGK1_KALFE</name>
<dbReference type="InterPro" id="IPR011050">
    <property type="entry name" value="Pectin_lyase_fold/virulence"/>
</dbReference>
<sequence>MSKNAVSASSRPHVSAFLALAALAVMLLLVNAAEDANAALISPKNAIRFEETDESKAEAQQSLKNSSMAARLEHGEAEEWHQHAVKNPDEVAAVVDMSIRNSTERRNLGYFSCVTGNPIDDCWRCNSGWQFDRKRLADCAIGFGRNALGGSDGKFYVVSDPSDHPVNPRPGTLRHAVIQEEPLWIVFKRDMVIKLKQELIMNSFKTIDGRGANVHIANGGCITIQFVTNIIIHGLHIHDCKRTGNAMVRSSPTHYGWRTVADGDGISIFGSSHIWIDHNSLSNCADGLIDAIMGSTAITISNNYFTHHNEVILLGHSDTYTRDKVMQVTIAFNHFGEGLIQRMPRCRHGYFHVVNNDYSHWEMYAIGGSANPTINSQGNRFAAPTDIHAKEVTKRIVSNNQWQHWNWRSEGDLLLNGAYFIPSGVGAASGYARASSLSAKSSSMIDSITSTAGALSCRKSRKC</sequence>
<dbReference type="PANTHER" id="PTHR31683">
    <property type="entry name" value="PECTATE LYASE 18-RELATED"/>
    <property type="match status" value="1"/>
</dbReference>
<evidence type="ECO:0000256" key="3">
    <source>
        <dbReference type="ARBA" id="ARBA00010980"/>
    </source>
</evidence>
<dbReference type="Proteomes" id="UP000594263">
    <property type="component" value="Unplaced"/>
</dbReference>
<evidence type="ECO:0000256" key="1">
    <source>
        <dbReference type="ARBA" id="ARBA00000695"/>
    </source>
</evidence>
<keyword evidence="12" id="KW-1185">Reference proteome</keyword>
<dbReference type="InterPro" id="IPR045032">
    <property type="entry name" value="PEL"/>
</dbReference>
<dbReference type="AlphaFoldDB" id="A0A7N0UGK1"/>
<dbReference type="UniPathway" id="UPA00545">
    <property type="reaction ID" value="UER00824"/>
</dbReference>
<dbReference type="InterPro" id="IPR018082">
    <property type="entry name" value="AmbAllergen"/>
</dbReference>
<accession>A0A7N0UGK1</accession>
<dbReference type="GO" id="GO:0030570">
    <property type="term" value="F:pectate lyase activity"/>
    <property type="evidence" value="ECO:0007669"/>
    <property type="project" value="UniProtKB-EC"/>
</dbReference>